<evidence type="ECO:0008006" key="3">
    <source>
        <dbReference type="Google" id="ProtNLM"/>
    </source>
</evidence>
<dbReference type="EMBL" id="ACLF03000016">
    <property type="protein sequence ID" value="EFQ81811.1"/>
    <property type="molecule type" value="Genomic_DNA"/>
</dbReference>
<dbReference type="STRING" id="585531.HMPREF0063_13013"/>
<dbReference type="HOGENOM" id="CLU_138549_1_1_11"/>
<proteinExistence type="predicted"/>
<dbReference type="Pfam" id="PF04237">
    <property type="entry name" value="YjbR"/>
    <property type="match status" value="1"/>
</dbReference>
<organism evidence="1 2">
    <name type="scientific">Aeromicrobium marinum DSM 15272</name>
    <dbReference type="NCBI Taxonomy" id="585531"/>
    <lineage>
        <taxon>Bacteria</taxon>
        <taxon>Bacillati</taxon>
        <taxon>Actinomycetota</taxon>
        <taxon>Actinomycetes</taxon>
        <taxon>Propionibacteriales</taxon>
        <taxon>Nocardioidaceae</taxon>
        <taxon>Aeromicrobium</taxon>
    </lineage>
</organism>
<dbReference type="InterPro" id="IPR058532">
    <property type="entry name" value="YjbR/MT2646/Rv2570-like"/>
</dbReference>
<dbReference type="InterPro" id="IPR038056">
    <property type="entry name" value="YjbR-like_sf"/>
</dbReference>
<dbReference type="eggNOG" id="COG3801">
    <property type="taxonomic scope" value="Bacteria"/>
</dbReference>
<dbReference type="Gene3D" id="3.90.1150.30">
    <property type="match status" value="1"/>
</dbReference>
<accession>E2SG54</accession>
<dbReference type="OrthoDB" id="954305at2"/>
<protein>
    <recommendedName>
        <fullName evidence="3">MmcQ/YjbR family DNA-binding protein</fullName>
    </recommendedName>
</protein>
<name>E2SG54_9ACTN</name>
<evidence type="ECO:0000313" key="2">
    <source>
        <dbReference type="Proteomes" id="UP000003111"/>
    </source>
</evidence>
<dbReference type="AlphaFoldDB" id="E2SG54"/>
<comment type="caution">
    <text evidence="1">The sequence shown here is derived from an EMBL/GenBank/DDBJ whole genome shotgun (WGS) entry which is preliminary data.</text>
</comment>
<sequence>MASSWDAVVAFATSTFPDTTESVTYASPSIKVKGKLVARLRREADAPGALALRCSSSDKEALVSGADPAFFTTPHYDGYDYVLVDLDRVDPRELLELVTEAWLLVAPVRVRQAWEAQGA</sequence>
<dbReference type="SUPFAM" id="SSF142906">
    <property type="entry name" value="YjbR-like"/>
    <property type="match status" value="1"/>
</dbReference>
<gene>
    <name evidence="1" type="ORF">HMPREF0063_13013</name>
</gene>
<keyword evidence="2" id="KW-1185">Reference proteome</keyword>
<evidence type="ECO:0000313" key="1">
    <source>
        <dbReference type="EMBL" id="EFQ81811.1"/>
    </source>
</evidence>
<dbReference type="Proteomes" id="UP000003111">
    <property type="component" value="Unassembled WGS sequence"/>
</dbReference>
<reference evidence="1" key="1">
    <citation type="submission" date="2010-08" db="EMBL/GenBank/DDBJ databases">
        <authorList>
            <person name="Muzny D."/>
            <person name="Qin X."/>
            <person name="Buhay C."/>
            <person name="Dugan-Rocha S."/>
            <person name="Ding Y."/>
            <person name="Chen G."/>
            <person name="Hawes A."/>
            <person name="Holder M."/>
            <person name="Jhangiani S."/>
            <person name="Johnson A."/>
            <person name="Khan Z."/>
            <person name="Li Z."/>
            <person name="Liu W."/>
            <person name="Liu X."/>
            <person name="Perez L."/>
            <person name="Shen H."/>
            <person name="Wang Q."/>
            <person name="Watt J."/>
            <person name="Xi L."/>
            <person name="Xin Y."/>
            <person name="Zhou J."/>
            <person name="Deng J."/>
            <person name="Jiang H."/>
            <person name="Liu Y."/>
            <person name="Qu J."/>
            <person name="Song X.-Z."/>
            <person name="Zhang L."/>
            <person name="Villasana D."/>
            <person name="Johnson A."/>
            <person name="Liu J."/>
            <person name="Liyanage D."/>
            <person name="Lorensuhewa L."/>
            <person name="Robinson T."/>
            <person name="Song A."/>
            <person name="Song B.-B."/>
            <person name="Dinh H."/>
            <person name="Thornton R."/>
            <person name="Coyle M."/>
            <person name="Francisco L."/>
            <person name="Jackson L."/>
            <person name="Javaid M."/>
            <person name="Korchina V."/>
            <person name="Kovar C."/>
            <person name="Mata R."/>
            <person name="Mathew T."/>
            <person name="Ngo R."/>
            <person name="Nguyen L."/>
            <person name="Nguyen N."/>
            <person name="Okwuonu G."/>
            <person name="Ongeri F."/>
            <person name="Pham C."/>
            <person name="Simmons D."/>
            <person name="Wilczek-Boney K."/>
            <person name="Hale W."/>
            <person name="Jakkamsetti A."/>
            <person name="Pham P."/>
            <person name="Ruth R."/>
            <person name="San Lucas F."/>
            <person name="Warren J."/>
            <person name="Zhang J."/>
            <person name="Zhao Z."/>
            <person name="Zhou C."/>
            <person name="Zhu D."/>
            <person name="Lee S."/>
            <person name="Bess C."/>
            <person name="Blankenburg K."/>
            <person name="Forbes L."/>
            <person name="Fu Q."/>
            <person name="Gubbala S."/>
            <person name="Hirani K."/>
            <person name="Jayaseelan J.C."/>
            <person name="Lara F."/>
            <person name="Munidasa M."/>
            <person name="Palculict T."/>
            <person name="Patil S."/>
            <person name="Pu L.-L."/>
            <person name="Saada N."/>
            <person name="Tang L."/>
            <person name="Weissenberger G."/>
            <person name="Zhu Y."/>
            <person name="Hemphill L."/>
            <person name="Shang Y."/>
            <person name="Youmans B."/>
            <person name="Ayvaz T."/>
            <person name="Ross M."/>
            <person name="Santibanez J."/>
            <person name="Aqrawi P."/>
            <person name="Gross S."/>
            <person name="Joshi V."/>
            <person name="Fowler G."/>
            <person name="Nazareth L."/>
            <person name="Reid J."/>
            <person name="Worley K."/>
            <person name="Petrosino J."/>
            <person name="Highlander S."/>
            <person name="Gibbs R."/>
        </authorList>
    </citation>
    <scope>NUCLEOTIDE SEQUENCE [LARGE SCALE GENOMIC DNA]</scope>
    <source>
        <strain evidence="1">DSM 15272</strain>
    </source>
</reference>
<dbReference type="RefSeq" id="WP_007078600.1">
    <property type="nucleotide sequence ID" value="NZ_CM001024.1"/>
</dbReference>